<reference evidence="1 2" key="1">
    <citation type="submission" date="2023-01" db="EMBL/GenBank/DDBJ databases">
        <title>Minimal conservation of predation-associated metabolite biosynthetic gene clusters underscores biosynthetic potential of Myxococcota including descriptions for ten novel species: Archangium lansinium sp. nov., Myxococcus landrumus sp. nov., Nannocystis bai.</title>
        <authorList>
            <person name="Ahearne A."/>
            <person name="Stevens C."/>
            <person name="Dowd S."/>
        </authorList>
    </citation>
    <scope>NUCLEOTIDE SEQUENCE [LARGE SCALE GENOMIC DNA]</scope>
    <source>
        <strain evidence="1 2">WIWO2</strain>
    </source>
</reference>
<organism evidence="1 2">
    <name type="scientific">Sorangium atrum</name>
    <dbReference type="NCBI Taxonomy" id="2995308"/>
    <lineage>
        <taxon>Bacteria</taxon>
        <taxon>Pseudomonadati</taxon>
        <taxon>Myxococcota</taxon>
        <taxon>Polyangia</taxon>
        <taxon>Polyangiales</taxon>
        <taxon>Polyangiaceae</taxon>
        <taxon>Sorangium</taxon>
    </lineage>
</organism>
<evidence type="ECO:0000313" key="2">
    <source>
        <dbReference type="Proteomes" id="UP001217485"/>
    </source>
</evidence>
<dbReference type="Proteomes" id="UP001217485">
    <property type="component" value="Unassembled WGS sequence"/>
</dbReference>
<dbReference type="EMBL" id="JAQNDK010000001">
    <property type="protein sequence ID" value="MDC0676167.1"/>
    <property type="molecule type" value="Genomic_DNA"/>
</dbReference>
<proteinExistence type="predicted"/>
<gene>
    <name evidence="1" type="ORF">POL72_00330</name>
</gene>
<name>A0ABT5BPZ7_9BACT</name>
<sequence length="107" mass="10722">MARSAPDAGAEVLLADGAEVLPADGAEVLPADGAEVLPADGAVVEELDAPESAPCFPLLVGLATLLLARAGAFRGFGRRSEEAFVAGRSRSASIVVTVRCAAARCSS</sequence>
<dbReference type="RefSeq" id="WP_272092874.1">
    <property type="nucleotide sequence ID" value="NZ_JAQNDK010000001.1"/>
</dbReference>
<evidence type="ECO:0000313" key="1">
    <source>
        <dbReference type="EMBL" id="MDC0676167.1"/>
    </source>
</evidence>
<keyword evidence="2" id="KW-1185">Reference proteome</keyword>
<comment type="caution">
    <text evidence="1">The sequence shown here is derived from an EMBL/GenBank/DDBJ whole genome shotgun (WGS) entry which is preliminary data.</text>
</comment>
<accession>A0ABT5BPZ7</accession>
<protein>
    <submittedName>
        <fullName evidence="1">Uncharacterized protein</fullName>
    </submittedName>
</protein>